<keyword evidence="9" id="KW-1185">Reference proteome</keyword>
<dbReference type="GO" id="GO:0022857">
    <property type="term" value="F:transmembrane transporter activity"/>
    <property type="evidence" value="ECO:0007669"/>
    <property type="project" value="InterPro"/>
</dbReference>
<dbReference type="PANTHER" id="PTHR23501">
    <property type="entry name" value="MAJOR FACILITATOR SUPERFAMILY"/>
    <property type="match status" value="1"/>
</dbReference>
<evidence type="ECO:0000313" key="8">
    <source>
        <dbReference type="EMBL" id="BBG25184.1"/>
    </source>
</evidence>
<sequence>MSDEYDLNYAKRALFILAPIAIMVMYTEAMLIPSLPTIASDFGVNSATVSWVLTAYLISGVVANPIVGKLGDIYGKKKILVVVMSIYAVAVTLNGFAPNFDAFVAFRVLQGIGLGMFPLAFSLIREEFPPKMVPKAQGTVSAMFGIGSAISLPIAGYIAQTFGWQYTYHTVIPVVILLDILTIKYIRESRFVNRDSKIDYLGAAMMGISLTMLTLGFSEAPTWGWTSLEFFSVMALGGILFASFIFYQSRAKFPLISTKLLSRRNVLVANLAALVAGISMFMAYQSLSYLYELPTPVGFGLDILSTGLLLLPVSLMQIVGAAVASRSVVKSGTKPVLVGASALVSVFYFLLGLVSINGSNAGELSITFLAAMMMLGSAMLNVVLINVLTFSIERKFLGVATGMNTVFRLIGGAFGPSIAGSLLATYYSYRVYPMTVNGVTSYMTVKLPTDFAFQATFFIAAGVGLVMVLIALMSRNIDISKIPEKQVTTNTPTTDVTVNKSSNTGVSQSEFNFKGSDLNVKGSESQEKNV</sequence>
<dbReference type="PANTHER" id="PTHR23501:SF192">
    <property type="entry name" value="TRANSPORTER"/>
    <property type="match status" value="1"/>
</dbReference>
<dbReference type="Proteomes" id="UP000322983">
    <property type="component" value="Chromosome"/>
</dbReference>
<evidence type="ECO:0000259" key="7">
    <source>
        <dbReference type="PROSITE" id="PS50850"/>
    </source>
</evidence>
<dbReference type="KEGG" id="step:IC006_2519"/>
<name>A0A510DY81_9CREN</name>
<dbReference type="AlphaFoldDB" id="A0A510DY81"/>
<feature type="transmembrane region" description="Helical" evidence="6">
    <location>
        <begin position="47"/>
        <end position="67"/>
    </location>
</feature>
<feature type="transmembrane region" description="Helical" evidence="6">
    <location>
        <begin position="79"/>
        <end position="97"/>
    </location>
</feature>
<feature type="compositionally biased region" description="Polar residues" evidence="5">
    <location>
        <begin position="500"/>
        <end position="510"/>
    </location>
</feature>
<organism evidence="8 9">
    <name type="scientific">Sulfuracidifex tepidarius</name>
    <dbReference type="NCBI Taxonomy" id="1294262"/>
    <lineage>
        <taxon>Archaea</taxon>
        <taxon>Thermoproteota</taxon>
        <taxon>Thermoprotei</taxon>
        <taxon>Sulfolobales</taxon>
        <taxon>Sulfolobaceae</taxon>
        <taxon>Sulfuracidifex</taxon>
    </lineage>
</organism>
<feature type="transmembrane region" description="Helical" evidence="6">
    <location>
        <begin position="336"/>
        <end position="356"/>
    </location>
</feature>
<feature type="domain" description="Major facilitator superfamily (MFS) profile" evidence="7">
    <location>
        <begin position="13"/>
        <end position="479"/>
    </location>
</feature>
<dbReference type="CDD" id="cd17504">
    <property type="entry name" value="MFS_MMR_MDR_like"/>
    <property type="match status" value="1"/>
</dbReference>
<dbReference type="InterPro" id="IPR020846">
    <property type="entry name" value="MFS_dom"/>
</dbReference>
<dbReference type="InterPro" id="IPR011701">
    <property type="entry name" value="MFS"/>
</dbReference>
<evidence type="ECO:0000256" key="2">
    <source>
        <dbReference type="ARBA" id="ARBA00022692"/>
    </source>
</evidence>
<evidence type="ECO:0000256" key="3">
    <source>
        <dbReference type="ARBA" id="ARBA00022989"/>
    </source>
</evidence>
<dbReference type="GO" id="GO:0005886">
    <property type="term" value="C:plasma membrane"/>
    <property type="evidence" value="ECO:0007669"/>
    <property type="project" value="TreeGrafter"/>
</dbReference>
<feature type="transmembrane region" description="Helical" evidence="6">
    <location>
        <begin position="103"/>
        <end position="124"/>
    </location>
</feature>
<dbReference type="InterPro" id="IPR036259">
    <property type="entry name" value="MFS_trans_sf"/>
</dbReference>
<dbReference type="OrthoDB" id="117970at2157"/>
<evidence type="ECO:0000256" key="6">
    <source>
        <dbReference type="SAM" id="Phobius"/>
    </source>
</evidence>
<feature type="transmembrane region" description="Helical" evidence="6">
    <location>
        <begin position="267"/>
        <end position="291"/>
    </location>
</feature>
<dbReference type="STRING" id="1294262.GCA_001316085_01399"/>
<feature type="transmembrane region" description="Helical" evidence="6">
    <location>
        <begin position="230"/>
        <end position="247"/>
    </location>
</feature>
<dbReference type="GeneID" id="41716220"/>
<evidence type="ECO:0000256" key="5">
    <source>
        <dbReference type="SAM" id="MobiDB-lite"/>
    </source>
</evidence>
<protein>
    <submittedName>
        <fullName evidence="8">Multidrug resistance protein MdtL</fullName>
    </submittedName>
</protein>
<dbReference type="SUPFAM" id="SSF103473">
    <property type="entry name" value="MFS general substrate transporter"/>
    <property type="match status" value="1"/>
</dbReference>
<keyword evidence="4 6" id="KW-0472">Membrane</keyword>
<dbReference type="Gene3D" id="1.20.1250.20">
    <property type="entry name" value="MFS general substrate transporter like domains"/>
    <property type="match status" value="1"/>
</dbReference>
<accession>A0A510DY81</accession>
<feature type="transmembrane region" description="Helical" evidence="6">
    <location>
        <begin position="409"/>
        <end position="429"/>
    </location>
</feature>
<reference evidence="8 9" key="1">
    <citation type="journal article" date="2020" name="Int. J. Syst. Evol. Microbiol.">
        <title>Sulfuracidifex tepidarius gen. nov., sp. nov. and transfer of Sulfolobus metallicus Huber and Stetter 1992 to the genus Sulfuracidifex as Sulfuracidifex metallicus comb. nov.</title>
        <authorList>
            <person name="Itoh T."/>
            <person name="Miura T."/>
            <person name="Sakai H.D."/>
            <person name="Kato S."/>
            <person name="Ohkuma M."/>
            <person name="Takashina T."/>
        </authorList>
    </citation>
    <scope>NUCLEOTIDE SEQUENCE [LARGE SCALE GENOMIC DNA]</scope>
    <source>
        <strain evidence="8 9">IC-006</strain>
    </source>
</reference>
<dbReference type="EMBL" id="AP018929">
    <property type="protein sequence ID" value="BBG25184.1"/>
    <property type="molecule type" value="Genomic_DNA"/>
</dbReference>
<evidence type="ECO:0000256" key="1">
    <source>
        <dbReference type="ARBA" id="ARBA00004141"/>
    </source>
</evidence>
<feature type="transmembrane region" description="Helical" evidence="6">
    <location>
        <begin position="12"/>
        <end position="35"/>
    </location>
</feature>
<proteinExistence type="predicted"/>
<feature type="transmembrane region" description="Helical" evidence="6">
    <location>
        <begin position="136"/>
        <end position="160"/>
    </location>
</feature>
<dbReference type="Pfam" id="PF07690">
    <property type="entry name" value="MFS_1"/>
    <property type="match status" value="1"/>
</dbReference>
<gene>
    <name evidence="8" type="ORF">IC006_2519</name>
</gene>
<feature type="transmembrane region" description="Helical" evidence="6">
    <location>
        <begin position="166"/>
        <end position="186"/>
    </location>
</feature>
<dbReference type="RefSeq" id="WP_084739700.1">
    <property type="nucleotide sequence ID" value="NZ_AP018929.1"/>
</dbReference>
<evidence type="ECO:0000256" key="4">
    <source>
        <dbReference type="ARBA" id="ARBA00023136"/>
    </source>
</evidence>
<feature type="transmembrane region" description="Helical" evidence="6">
    <location>
        <begin position="368"/>
        <end position="388"/>
    </location>
</feature>
<keyword evidence="2 6" id="KW-0812">Transmembrane</keyword>
<dbReference type="PROSITE" id="PS50850">
    <property type="entry name" value="MFS"/>
    <property type="match status" value="1"/>
</dbReference>
<feature type="compositionally biased region" description="Low complexity" evidence="5">
    <location>
        <begin position="490"/>
        <end position="499"/>
    </location>
</feature>
<keyword evidence="3 6" id="KW-1133">Transmembrane helix</keyword>
<comment type="subcellular location">
    <subcellularLocation>
        <location evidence="1">Membrane</location>
        <topology evidence="1">Multi-pass membrane protein</topology>
    </subcellularLocation>
</comment>
<feature type="transmembrane region" description="Helical" evidence="6">
    <location>
        <begin position="451"/>
        <end position="472"/>
    </location>
</feature>
<evidence type="ECO:0000313" key="9">
    <source>
        <dbReference type="Proteomes" id="UP000322983"/>
    </source>
</evidence>
<feature type="region of interest" description="Disordered" evidence="5">
    <location>
        <begin position="490"/>
        <end position="510"/>
    </location>
</feature>
<feature type="transmembrane region" description="Helical" evidence="6">
    <location>
        <begin position="303"/>
        <end position="324"/>
    </location>
</feature>
<feature type="transmembrane region" description="Helical" evidence="6">
    <location>
        <begin position="198"/>
        <end position="218"/>
    </location>
</feature>
<dbReference type="Gene3D" id="1.20.1720.10">
    <property type="entry name" value="Multidrug resistance protein D"/>
    <property type="match status" value="1"/>
</dbReference>